<evidence type="ECO:0000256" key="6">
    <source>
        <dbReference type="SAM" id="MobiDB-lite"/>
    </source>
</evidence>
<feature type="region of interest" description="Disordered" evidence="6">
    <location>
        <begin position="119"/>
        <end position="193"/>
    </location>
</feature>
<dbReference type="SUPFAM" id="SSF57863">
    <property type="entry name" value="ArfGap/RecO-like zinc finger"/>
    <property type="match status" value="1"/>
</dbReference>
<name>A0A9D5B0U7_PEA</name>
<evidence type="ECO:0000256" key="1">
    <source>
        <dbReference type="ARBA" id="ARBA00022468"/>
    </source>
</evidence>
<dbReference type="PRINTS" id="PR00405">
    <property type="entry name" value="REVINTRACTNG"/>
</dbReference>
<dbReference type="PROSITE" id="PS50115">
    <property type="entry name" value="ARFGAP"/>
    <property type="match status" value="1"/>
</dbReference>
<evidence type="ECO:0000256" key="4">
    <source>
        <dbReference type="ARBA" id="ARBA00022833"/>
    </source>
</evidence>
<dbReference type="Gramene" id="PSAT_LOCUS13711_t1">
    <property type="protein sequence ID" value="CAL5193927.1"/>
    <property type="gene ID" value="PSAT_LOCUS13711"/>
</dbReference>
<reference evidence="8 9" key="1">
    <citation type="journal article" date="2022" name="Nat. Genet.">
        <title>Improved pea reference genome and pan-genome highlight genomic features and evolutionary characteristics.</title>
        <authorList>
            <person name="Yang T."/>
            <person name="Liu R."/>
            <person name="Luo Y."/>
            <person name="Hu S."/>
            <person name="Wang D."/>
            <person name="Wang C."/>
            <person name="Pandey M.K."/>
            <person name="Ge S."/>
            <person name="Xu Q."/>
            <person name="Li N."/>
            <person name="Li G."/>
            <person name="Huang Y."/>
            <person name="Saxena R.K."/>
            <person name="Ji Y."/>
            <person name="Li M."/>
            <person name="Yan X."/>
            <person name="He Y."/>
            <person name="Liu Y."/>
            <person name="Wang X."/>
            <person name="Xiang C."/>
            <person name="Varshney R.K."/>
            <person name="Ding H."/>
            <person name="Gao S."/>
            <person name="Zong X."/>
        </authorList>
    </citation>
    <scope>NUCLEOTIDE SEQUENCE [LARGE SCALE GENOMIC DNA]</scope>
    <source>
        <strain evidence="8 9">cv. Zhongwan 6</strain>
    </source>
</reference>
<gene>
    <name evidence="8" type="ORF">KIW84_031822</name>
</gene>
<keyword evidence="1" id="KW-0343">GTPase activation</keyword>
<dbReference type="Gramene" id="Psat0s350g0120.1">
    <property type="protein sequence ID" value="Psat0s350g0120.1.cds"/>
    <property type="gene ID" value="Psat0s350g0120"/>
</dbReference>
<evidence type="ECO:0000259" key="7">
    <source>
        <dbReference type="PROSITE" id="PS50115"/>
    </source>
</evidence>
<dbReference type="InterPro" id="IPR044519">
    <property type="entry name" value="ARF_GAP_AGD6/7"/>
</dbReference>
<evidence type="ECO:0000256" key="2">
    <source>
        <dbReference type="ARBA" id="ARBA00022723"/>
    </source>
</evidence>
<proteinExistence type="predicted"/>
<feature type="region of interest" description="Disordered" evidence="6">
    <location>
        <begin position="222"/>
        <end position="251"/>
    </location>
</feature>
<evidence type="ECO:0000313" key="8">
    <source>
        <dbReference type="EMBL" id="KAI5426141.1"/>
    </source>
</evidence>
<evidence type="ECO:0000313" key="9">
    <source>
        <dbReference type="Proteomes" id="UP001058974"/>
    </source>
</evidence>
<dbReference type="FunFam" id="1.10.220.150:FF:000014">
    <property type="entry name" value="ADP-ribosylation factor GTPase-activating protein"/>
    <property type="match status" value="1"/>
</dbReference>
<keyword evidence="9" id="KW-1185">Reference proteome</keyword>
<dbReference type="PANTHER" id="PTHR47021">
    <property type="entry name" value="ADP-RIBOSYLATION FACTOR GTPASE-ACTIVATING PROTEIN AGD6-RELATED"/>
    <property type="match status" value="1"/>
</dbReference>
<dbReference type="SMART" id="SM00105">
    <property type="entry name" value="ArfGap"/>
    <property type="match status" value="1"/>
</dbReference>
<sequence>MAAARRLRELQSEASNKICVDCSQKNPQWASVSYGIFMCLECSGKHRGLGVHISFVRSVTMDSWSDLQIKKMEAGGNRNLNSFLSQYGIPKETDIITKYNSNAASIYRDRIQALAEGRSWRDPPVVKENANTRSGKGKPPLAGSNGGGWDDNWGNDNDDSYGSRGGGDFRRNQSTGDVMGFGGGGIAPTMRSKSTEDIYTRTQLEASAANKEGFFAKKMAENGARPEGLPPSQGGKYVGFGSSPNPSQRVTPQSDYLSVVSEGIGKLSMAAQSATKEITAKVKDGGYDHKVNETVNIVSQKTSEIGQRTWGIMKGVMALASQKVEEFAKDYPNENSDNWQRNENNRRDFNQENRGWNSSTREGQPSSGGQTNTYHSNSWDDWDNQDTGKEVQPAKGSAPQKNDDWAGWDDAKDDDGFDNKSYGHNGMSGSAWTGGGFH</sequence>
<protein>
    <submittedName>
        <fullName evidence="8">ADP-ribosylation factor GTPase-activating protein agd7</fullName>
    </submittedName>
</protein>
<dbReference type="Gramene" id="Psat0s350g0120.2">
    <property type="protein sequence ID" value="Psat0s350g0120.2.cds"/>
    <property type="gene ID" value="Psat0s350g0120"/>
</dbReference>
<dbReference type="InterPro" id="IPR037278">
    <property type="entry name" value="ARFGAP/RecO"/>
</dbReference>
<dbReference type="GO" id="GO:0008270">
    <property type="term" value="F:zinc ion binding"/>
    <property type="evidence" value="ECO:0007669"/>
    <property type="project" value="UniProtKB-KW"/>
</dbReference>
<dbReference type="InterPro" id="IPR001164">
    <property type="entry name" value="ArfGAP_dom"/>
</dbReference>
<dbReference type="PANTHER" id="PTHR47021:SF4">
    <property type="entry name" value="ADP-RIBOSYLATION FACTOR GTPASE-ACTIVATING PROTEIN AGD6-RELATED"/>
    <property type="match status" value="1"/>
</dbReference>
<dbReference type="OrthoDB" id="983479at2759"/>
<dbReference type="GO" id="GO:0016192">
    <property type="term" value="P:vesicle-mediated transport"/>
    <property type="evidence" value="ECO:0007669"/>
    <property type="project" value="InterPro"/>
</dbReference>
<keyword evidence="2" id="KW-0479">Metal-binding</keyword>
<dbReference type="Gene3D" id="1.10.220.150">
    <property type="entry name" value="Arf GTPase activating protein"/>
    <property type="match status" value="1"/>
</dbReference>
<feature type="compositionally biased region" description="Polar residues" evidence="6">
    <location>
        <begin position="333"/>
        <end position="342"/>
    </location>
</feature>
<dbReference type="CDD" id="cd08830">
    <property type="entry name" value="ArfGap_ArfGap1"/>
    <property type="match status" value="1"/>
</dbReference>
<organism evidence="8 9">
    <name type="scientific">Pisum sativum</name>
    <name type="common">Garden pea</name>
    <name type="synonym">Lathyrus oleraceus</name>
    <dbReference type="NCBI Taxonomy" id="3888"/>
    <lineage>
        <taxon>Eukaryota</taxon>
        <taxon>Viridiplantae</taxon>
        <taxon>Streptophyta</taxon>
        <taxon>Embryophyta</taxon>
        <taxon>Tracheophyta</taxon>
        <taxon>Spermatophyta</taxon>
        <taxon>Magnoliopsida</taxon>
        <taxon>eudicotyledons</taxon>
        <taxon>Gunneridae</taxon>
        <taxon>Pentapetalae</taxon>
        <taxon>rosids</taxon>
        <taxon>fabids</taxon>
        <taxon>Fabales</taxon>
        <taxon>Fabaceae</taxon>
        <taxon>Papilionoideae</taxon>
        <taxon>50 kb inversion clade</taxon>
        <taxon>NPAAA clade</taxon>
        <taxon>Hologalegina</taxon>
        <taxon>IRL clade</taxon>
        <taxon>Fabeae</taxon>
        <taxon>Lathyrus</taxon>
    </lineage>
</organism>
<evidence type="ECO:0000256" key="5">
    <source>
        <dbReference type="PROSITE-ProRule" id="PRU00288"/>
    </source>
</evidence>
<feature type="region of interest" description="Disordered" evidence="6">
    <location>
        <begin position="331"/>
        <end position="438"/>
    </location>
</feature>
<dbReference type="GO" id="GO:0005096">
    <property type="term" value="F:GTPase activator activity"/>
    <property type="evidence" value="ECO:0007669"/>
    <property type="project" value="UniProtKB-KW"/>
</dbReference>
<comment type="caution">
    <text evidence="8">The sequence shown here is derived from an EMBL/GenBank/DDBJ whole genome shotgun (WGS) entry which is preliminary data.</text>
</comment>
<feature type="domain" description="Arf-GAP" evidence="7">
    <location>
        <begin position="4"/>
        <end position="120"/>
    </location>
</feature>
<dbReference type="Gramene" id="Psat03G0182200-T1">
    <property type="protein sequence ID" value="KAI5426141.1"/>
    <property type="gene ID" value="KIW84_031822"/>
</dbReference>
<accession>A0A9D5B0U7</accession>
<keyword evidence="3 5" id="KW-0863">Zinc-finger</keyword>
<dbReference type="InterPro" id="IPR038508">
    <property type="entry name" value="ArfGAP_dom_sf"/>
</dbReference>
<feature type="compositionally biased region" description="Polar residues" evidence="6">
    <location>
        <begin position="242"/>
        <end position="251"/>
    </location>
</feature>
<keyword evidence="4" id="KW-0862">Zinc</keyword>
<dbReference type="EMBL" id="JAMSHJ010000003">
    <property type="protein sequence ID" value="KAI5426141.1"/>
    <property type="molecule type" value="Genomic_DNA"/>
</dbReference>
<feature type="compositionally biased region" description="Polar residues" evidence="6">
    <location>
        <begin position="352"/>
        <end position="379"/>
    </location>
</feature>
<dbReference type="AlphaFoldDB" id="A0A9D5B0U7"/>
<dbReference type="Pfam" id="PF01412">
    <property type="entry name" value="ArfGap"/>
    <property type="match status" value="1"/>
</dbReference>
<evidence type="ECO:0000256" key="3">
    <source>
        <dbReference type="ARBA" id="ARBA00022771"/>
    </source>
</evidence>
<dbReference type="Proteomes" id="UP001058974">
    <property type="component" value="Chromosome 3"/>
</dbReference>